<evidence type="ECO:0000313" key="3">
    <source>
        <dbReference type="EMBL" id="AZP03637.1"/>
    </source>
</evidence>
<organism evidence="3 4">
    <name type="scientific">Jeotgalibaca ciconiae</name>
    <dbReference type="NCBI Taxonomy" id="2496265"/>
    <lineage>
        <taxon>Bacteria</taxon>
        <taxon>Bacillati</taxon>
        <taxon>Bacillota</taxon>
        <taxon>Bacilli</taxon>
        <taxon>Lactobacillales</taxon>
        <taxon>Carnobacteriaceae</taxon>
        <taxon>Jeotgalibaca</taxon>
    </lineage>
</organism>
<dbReference type="SUPFAM" id="SSF52279">
    <property type="entry name" value="Beta-D-glucan exohydrolase, C-terminal domain"/>
    <property type="match status" value="1"/>
</dbReference>
<reference evidence="4" key="1">
    <citation type="submission" date="2018-12" db="EMBL/GenBank/DDBJ databases">
        <title>Complete genome sequencing of Jeotgalibaca sp. H21T32.</title>
        <authorList>
            <person name="Bae J.-W."/>
            <person name="Lee S.-Y."/>
        </authorList>
    </citation>
    <scope>NUCLEOTIDE SEQUENCE [LARGE SCALE GENOMIC DNA]</scope>
    <source>
        <strain evidence="4">H21T32</strain>
    </source>
</reference>
<keyword evidence="1" id="KW-0378">Hydrolase</keyword>
<accession>A0A3Q9BKX0</accession>
<dbReference type="AlphaFoldDB" id="A0A3Q9BKX0"/>
<keyword evidence="2" id="KW-0812">Transmembrane</keyword>
<dbReference type="EMBL" id="CP034465">
    <property type="protein sequence ID" value="AZP03637.1"/>
    <property type="molecule type" value="Genomic_DNA"/>
</dbReference>
<proteinExistence type="predicted"/>
<dbReference type="GO" id="GO:0004553">
    <property type="term" value="F:hydrolase activity, hydrolyzing O-glycosyl compounds"/>
    <property type="evidence" value="ECO:0007669"/>
    <property type="project" value="InterPro"/>
</dbReference>
<evidence type="ECO:0000256" key="1">
    <source>
        <dbReference type="ARBA" id="ARBA00022801"/>
    </source>
</evidence>
<keyword evidence="2" id="KW-1133">Transmembrane helix</keyword>
<evidence type="ECO:0000313" key="4">
    <source>
        <dbReference type="Proteomes" id="UP000273326"/>
    </source>
</evidence>
<name>A0A3Q9BKX0_9LACT</name>
<dbReference type="Gene3D" id="3.40.50.1700">
    <property type="entry name" value="Glycoside hydrolase family 3 C-terminal domain"/>
    <property type="match status" value="1"/>
</dbReference>
<sequence length="147" mass="16243">MKNKNLRIVATIVNLLLIVLLIVGHYYAGRYSQVISTYLGHETTKVITSDEEIDSEYYKSDFSSQEEAIEYSEMVTHEIGKESIVLLNNNNSVLPLSNDEVNITVFGQNSVDFVYGGEGASSMDKSKAIPLEEALSSTGFNVNPTLL</sequence>
<keyword evidence="4" id="KW-1185">Reference proteome</keyword>
<dbReference type="Proteomes" id="UP000273326">
    <property type="component" value="Chromosome"/>
</dbReference>
<dbReference type="OrthoDB" id="9805821at2"/>
<dbReference type="RefSeq" id="WP_126108728.1">
    <property type="nucleotide sequence ID" value="NZ_CP034465.1"/>
</dbReference>
<gene>
    <name evidence="3" type="ORF">EJN90_02535</name>
</gene>
<dbReference type="KEGG" id="jeh:EJN90_02535"/>
<dbReference type="InterPro" id="IPR036881">
    <property type="entry name" value="Glyco_hydro_3_C_sf"/>
</dbReference>
<evidence type="ECO:0000256" key="2">
    <source>
        <dbReference type="SAM" id="Phobius"/>
    </source>
</evidence>
<dbReference type="GO" id="GO:0005975">
    <property type="term" value="P:carbohydrate metabolic process"/>
    <property type="evidence" value="ECO:0007669"/>
    <property type="project" value="InterPro"/>
</dbReference>
<feature type="transmembrane region" description="Helical" evidence="2">
    <location>
        <begin position="6"/>
        <end position="28"/>
    </location>
</feature>
<protein>
    <submittedName>
        <fullName evidence="3">Uncharacterized protein</fullName>
    </submittedName>
</protein>
<keyword evidence="2" id="KW-0472">Membrane</keyword>